<dbReference type="PROSITE" id="PS50088">
    <property type="entry name" value="ANK_REPEAT"/>
    <property type="match status" value="1"/>
</dbReference>
<name>A0AAW0PN26_9GOBI</name>
<keyword evidence="2 4" id="KW-0040">ANK repeat</keyword>
<evidence type="ECO:0000259" key="6">
    <source>
        <dbReference type="Pfam" id="PF25877"/>
    </source>
</evidence>
<dbReference type="Proteomes" id="UP001460270">
    <property type="component" value="Unassembled WGS sequence"/>
</dbReference>
<dbReference type="InterPro" id="IPR036770">
    <property type="entry name" value="Ankyrin_rpt-contain_sf"/>
</dbReference>
<dbReference type="SUPFAM" id="SSF48403">
    <property type="entry name" value="Ankyrin repeat"/>
    <property type="match status" value="1"/>
</dbReference>
<evidence type="ECO:0000256" key="4">
    <source>
        <dbReference type="PROSITE-ProRule" id="PRU00023"/>
    </source>
</evidence>
<dbReference type="AlphaFoldDB" id="A0AAW0PN26"/>
<evidence type="ECO:0000313" key="7">
    <source>
        <dbReference type="EMBL" id="KAK7922865.1"/>
    </source>
</evidence>
<dbReference type="InterPro" id="IPR002110">
    <property type="entry name" value="Ankyrin_rpt"/>
</dbReference>
<feature type="region of interest" description="Disordered" evidence="5">
    <location>
        <begin position="406"/>
        <end position="444"/>
    </location>
</feature>
<accession>A0AAW0PN26</accession>
<dbReference type="PANTHER" id="PTHR14491:SF2">
    <property type="entry name" value="ANKYRIN REPEAT DOMAIN-CONTAINING PROTEIN SOWAHA"/>
    <property type="match status" value="1"/>
</dbReference>
<feature type="compositionally biased region" description="Basic residues" evidence="5">
    <location>
        <begin position="424"/>
        <end position="438"/>
    </location>
</feature>
<comment type="caution">
    <text evidence="7">The sequence shown here is derived from an EMBL/GenBank/DDBJ whole genome shotgun (WGS) entry which is preliminary data.</text>
</comment>
<dbReference type="InterPro" id="IPR058889">
    <property type="entry name" value="WHD_SOWAHA-C"/>
</dbReference>
<dbReference type="EMBL" id="JBBPFD010000006">
    <property type="protein sequence ID" value="KAK7922865.1"/>
    <property type="molecule type" value="Genomic_DNA"/>
</dbReference>
<evidence type="ECO:0000256" key="1">
    <source>
        <dbReference type="ARBA" id="ARBA00022737"/>
    </source>
</evidence>
<evidence type="ECO:0000256" key="3">
    <source>
        <dbReference type="ARBA" id="ARBA00038122"/>
    </source>
</evidence>
<dbReference type="Pfam" id="PF25877">
    <property type="entry name" value="WHD_SOWAH"/>
    <property type="match status" value="1"/>
</dbReference>
<dbReference type="PANTHER" id="PTHR14491">
    <property type="entry name" value="SOSONDOWAH, ISOFORM G"/>
    <property type="match status" value="1"/>
</dbReference>
<keyword evidence="8" id="KW-1185">Reference proteome</keyword>
<gene>
    <name evidence="7" type="ORF">WMY93_009767</name>
</gene>
<proteinExistence type="inferred from homology"/>
<dbReference type="Pfam" id="PF12796">
    <property type="entry name" value="Ank_2"/>
    <property type="match status" value="1"/>
</dbReference>
<dbReference type="Gene3D" id="1.25.40.20">
    <property type="entry name" value="Ankyrin repeat-containing domain"/>
    <property type="match status" value="1"/>
</dbReference>
<dbReference type="PROSITE" id="PS50297">
    <property type="entry name" value="ANK_REP_REGION"/>
    <property type="match status" value="1"/>
</dbReference>
<comment type="similarity">
    <text evidence="3">Belongs to the SOWAH family.</text>
</comment>
<feature type="domain" description="SOWAHA-C winged helix-turn-helix" evidence="6">
    <location>
        <begin position="3"/>
        <end position="80"/>
    </location>
</feature>
<sequence length="444" mass="49714">MALTQESILSFLLDNGGKVKNSDLLNHFRSRINSNDPAEKQHNRDLFKKLVNSVAVVKTMDETKFVVVKKRYFDFVKDAPRCASPKAQMDDSFTSQHVQSFSYASPHRSECVKALYTDIENNNSPTCALNLNGNYVTATEDCAQKEPVLSNCVDATTVRVLNISGHQTTRVGRAGSVFALVAVKSPPRTTVAFEEERKTTQVTKVSPTKLPPSAHLTPHEKDEVLDVLDNRQADDVLQPAVPPVRPHPSRNSKQGEEAKYSESVPLDPITHEWLVKCATGLWGQVYALLLQDIHLIQKKDFMSGFTVLHWAAKEGNCDIIRKIMDIARKRGAFVNVNVKANGGYTPLHIAAIHGRTKVLFLLVQGYRANVSIRDNDGKKASHYAGNNVLAEVKVLLGAQPYSKYGEKKEEEQYKQSRNMGTISKRFHSHKGKKHRVPKKYAQDW</sequence>
<feature type="region of interest" description="Disordered" evidence="5">
    <location>
        <begin position="197"/>
        <end position="220"/>
    </location>
</feature>
<organism evidence="7 8">
    <name type="scientific">Mugilogobius chulae</name>
    <name type="common">yellowstripe goby</name>
    <dbReference type="NCBI Taxonomy" id="88201"/>
    <lineage>
        <taxon>Eukaryota</taxon>
        <taxon>Metazoa</taxon>
        <taxon>Chordata</taxon>
        <taxon>Craniata</taxon>
        <taxon>Vertebrata</taxon>
        <taxon>Euteleostomi</taxon>
        <taxon>Actinopterygii</taxon>
        <taxon>Neopterygii</taxon>
        <taxon>Teleostei</taxon>
        <taxon>Neoteleostei</taxon>
        <taxon>Acanthomorphata</taxon>
        <taxon>Gobiaria</taxon>
        <taxon>Gobiiformes</taxon>
        <taxon>Gobioidei</taxon>
        <taxon>Gobiidae</taxon>
        <taxon>Gobionellinae</taxon>
        <taxon>Mugilogobius</taxon>
    </lineage>
</organism>
<evidence type="ECO:0000256" key="5">
    <source>
        <dbReference type="SAM" id="MobiDB-lite"/>
    </source>
</evidence>
<feature type="region of interest" description="Disordered" evidence="5">
    <location>
        <begin position="236"/>
        <end position="262"/>
    </location>
</feature>
<keyword evidence="1" id="KW-0677">Repeat</keyword>
<evidence type="ECO:0000256" key="2">
    <source>
        <dbReference type="ARBA" id="ARBA00023043"/>
    </source>
</evidence>
<dbReference type="SMART" id="SM00248">
    <property type="entry name" value="ANK"/>
    <property type="match status" value="2"/>
</dbReference>
<protein>
    <recommendedName>
        <fullName evidence="6">SOWAHA-C winged helix-turn-helix domain-containing protein</fullName>
    </recommendedName>
</protein>
<feature type="repeat" description="ANK" evidence="4">
    <location>
        <begin position="342"/>
        <end position="375"/>
    </location>
</feature>
<evidence type="ECO:0000313" key="8">
    <source>
        <dbReference type="Proteomes" id="UP001460270"/>
    </source>
</evidence>
<reference evidence="8" key="1">
    <citation type="submission" date="2024-04" db="EMBL/GenBank/DDBJ databases">
        <title>Salinicola lusitanus LLJ914,a marine bacterium isolated from the Okinawa Trough.</title>
        <authorList>
            <person name="Li J."/>
        </authorList>
    </citation>
    <scope>NUCLEOTIDE SEQUENCE [LARGE SCALE GENOMIC DNA]</scope>
</reference>